<evidence type="ECO:0000313" key="6">
    <source>
        <dbReference type="EMBL" id="GLI28194.1"/>
    </source>
</evidence>
<reference evidence="6" key="1">
    <citation type="submission" date="2022-12" db="EMBL/GenBank/DDBJ databases">
        <title>Reference genome sequencing for broad-spectrum identification of bacterial and archaeal isolates by mass spectrometry.</title>
        <authorList>
            <person name="Sekiguchi Y."/>
            <person name="Tourlousse D.M."/>
        </authorList>
    </citation>
    <scope>NUCLEOTIDE SEQUENCE</scope>
    <source>
        <strain evidence="6">14</strain>
    </source>
</reference>
<name>A0A9W6CZM4_9MICO</name>
<dbReference type="PRINTS" id="PR00455">
    <property type="entry name" value="HTHTETR"/>
</dbReference>
<feature type="domain" description="HTH tetR-type" evidence="5">
    <location>
        <begin position="9"/>
        <end position="69"/>
    </location>
</feature>
<comment type="caution">
    <text evidence="6">The sequence shown here is derived from an EMBL/GenBank/DDBJ whole genome shotgun (WGS) entry which is preliminary data.</text>
</comment>
<dbReference type="GO" id="GO:0000976">
    <property type="term" value="F:transcription cis-regulatory region binding"/>
    <property type="evidence" value="ECO:0007669"/>
    <property type="project" value="TreeGrafter"/>
</dbReference>
<organism evidence="6 7">
    <name type="scientific">Agromyces rhizosphaerae</name>
    <dbReference type="NCBI Taxonomy" id="88374"/>
    <lineage>
        <taxon>Bacteria</taxon>
        <taxon>Bacillati</taxon>
        <taxon>Actinomycetota</taxon>
        <taxon>Actinomycetes</taxon>
        <taxon>Micrococcales</taxon>
        <taxon>Microbacteriaceae</taxon>
        <taxon>Agromyces</taxon>
    </lineage>
</organism>
<evidence type="ECO:0000256" key="4">
    <source>
        <dbReference type="PROSITE-ProRule" id="PRU00335"/>
    </source>
</evidence>
<dbReference type="EMBL" id="BSDP01000001">
    <property type="protein sequence ID" value="GLI28194.1"/>
    <property type="molecule type" value="Genomic_DNA"/>
</dbReference>
<dbReference type="PROSITE" id="PS50977">
    <property type="entry name" value="HTH_TETR_2"/>
    <property type="match status" value="1"/>
</dbReference>
<dbReference type="InterPro" id="IPR050109">
    <property type="entry name" value="HTH-type_TetR-like_transc_reg"/>
</dbReference>
<dbReference type="InterPro" id="IPR009057">
    <property type="entry name" value="Homeodomain-like_sf"/>
</dbReference>
<evidence type="ECO:0000256" key="3">
    <source>
        <dbReference type="ARBA" id="ARBA00023163"/>
    </source>
</evidence>
<evidence type="ECO:0000313" key="7">
    <source>
        <dbReference type="Proteomes" id="UP001144396"/>
    </source>
</evidence>
<dbReference type="Gene3D" id="1.10.357.10">
    <property type="entry name" value="Tetracycline Repressor, domain 2"/>
    <property type="match status" value="1"/>
</dbReference>
<accession>A0A9W6CZM4</accession>
<proteinExistence type="predicted"/>
<protein>
    <submittedName>
        <fullName evidence="6">TetR family transcriptional regulator</fullName>
    </submittedName>
</protein>
<keyword evidence="3" id="KW-0804">Transcription</keyword>
<sequence length="199" mass="22121">MSLRERKQQAAREHVADAASPLFLRDGYVATTTRAVAKAAGVAEGTVFNLFGSKAELLLASLQRSVPDLVDSAVWTEQARAMPDAAAVIEHFSVTGKQVSDAALPLVRVFLEAANVDESVAEAWRRQERFRLDGQKWVLEVLAERGWLRSDRGFDELALDLWLLAAPELHLKWLDAGMGEDEFQRWRRGLLATLLLDPA</sequence>
<gene>
    <name evidence="6" type="ORF">ARHIZOSPH14_24360</name>
</gene>
<dbReference type="AlphaFoldDB" id="A0A9W6CZM4"/>
<dbReference type="Pfam" id="PF00440">
    <property type="entry name" value="TetR_N"/>
    <property type="match status" value="1"/>
</dbReference>
<dbReference type="Proteomes" id="UP001144396">
    <property type="component" value="Unassembled WGS sequence"/>
</dbReference>
<dbReference type="GO" id="GO:0003700">
    <property type="term" value="F:DNA-binding transcription factor activity"/>
    <property type="evidence" value="ECO:0007669"/>
    <property type="project" value="TreeGrafter"/>
</dbReference>
<evidence type="ECO:0000256" key="2">
    <source>
        <dbReference type="ARBA" id="ARBA00023125"/>
    </source>
</evidence>
<feature type="DNA-binding region" description="H-T-H motif" evidence="4">
    <location>
        <begin position="32"/>
        <end position="51"/>
    </location>
</feature>
<evidence type="ECO:0000256" key="1">
    <source>
        <dbReference type="ARBA" id="ARBA00023015"/>
    </source>
</evidence>
<dbReference type="InterPro" id="IPR001647">
    <property type="entry name" value="HTH_TetR"/>
</dbReference>
<dbReference type="SUPFAM" id="SSF46689">
    <property type="entry name" value="Homeodomain-like"/>
    <property type="match status" value="1"/>
</dbReference>
<dbReference type="PANTHER" id="PTHR30055:SF234">
    <property type="entry name" value="HTH-TYPE TRANSCRIPTIONAL REGULATOR BETI"/>
    <property type="match status" value="1"/>
</dbReference>
<keyword evidence="7" id="KW-1185">Reference proteome</keyword>
<keyword evidence="2 4" id="KW-0238">DNA-binding</keyword>
<dbReference type="PANTHER" id="PTHR30055">
    <property type="entry name" value="HTH-TYPE TRANSCRIPTIONAL REGULATOR RUTR"/>
    <property type="match status" value="1"/>
</dbReference>
<keyword evidence="1" id="KW-0805">Transcription regulation</keyword>
<evidence type="ECO:0000259" key="5">
    <source>
        <dbReference type="PROSITE" id="PS50977"/>
    </source>
</evidence>